<name>A0A154PMT1_DUFNO</name>
<gene>
    <name evidence="1" type="ORF">WN55_05524</name>
</gene>
<organism evidence="1 2">
    <name type="scientific">Dufourea novaeangliae</name>
    <name type="common">Sweat bee</name>
    <dbReference type="NCBI Taxonomy" id="178035"/>
    <lineage>
        <taxon>Eukaryota</taxon>
        <taxon>Metazoa</taxon>
        <taxon>Ecdysozoa</taxon>
        <taxon>Arthropoda</taxon>
        <taxon>Hexapoda</taxon>
        <taxon>Insecta</taxon>
        <taxon>Pterygota</taxon>
        <taxon>Neoptera</taxon>
        <taxon>Endopterygota</taxon>
        <taxon>Hymenoptera</taxon>
        <taxon>Apocrita</taxon>
        <taxon>Aculeata</taxon>
        <taxon>Apoidea</taxon>
        <taxon>Anthophila</taxon>
        <taxon>Halictidae</taxon>
        <taxon>Rophitinae</taxon>
        <taxon>Dufourea</taxon>
    </lineage>
</organism>
<evidence type="ECO:0000313" key="2">
    <source>
        <dbReference type="Proteomes" id="UP000076502"/>
    </source>
</evidence>
<protein>
    <submittedName>
        <fullName evidence="1">Uncharacterized protein</fullName>
    </submittedName>
</protein>
<sequence>MKMVSINPANIIHLLMTTFLIENNNETPIYNREMELHDIIKYMLIKSQEDTSFSLKTNVTLKFLKSFRPHSVEFLDDIYGMYVHTREELLEPIGFEEEECVPEEGGIVTLECKTSAAAFWKSAKKKRLSVQSVGHKFRKISSLQQLFR</sequence>
<proteinExistence type="predicted"/>
<dbReference type="STRING" id="178035.A0A154PMT1"/>
<keyword evidence="2" id="KW-1185">Reference proteome</keyword>
<accession>A0A154PMT1</accession>
<reference evidence="1 2" key="1">
    <citation type="submission" date="2015-07" db="EMBL/GenBank/DDBJ databases">
        <title>The genome of Dufourea novaeangliae.</title>
        <authorList>
            <person name="Pan H."/>
            <person name="Kapheim K."/>
        </authorList>
    </citation>
    <scope>NUCLEOTIDE SEQUENCE [LARGE SCALE GENOMIC DNA]</scope>
    <source>
        <strain evidence="1">0120121106</strain>
        <tissue evidence="1">Whole body</tissue>
    </source>
</reference>
<dbReference type="EMBL" id="KQ434992">
    <property type="protein sequence ID" value="KZC13191.1"/>
    <property type="molecule type" value="Genomic_DNA"/>
</dbReference>
<evidence type="ECO:0000313" key="1">
    <source>
        <dbReference type="EMBL" id="KZC13191.1"/>
    </source>
</evidence>
<dbReference type="Proteomes" id="UP000076502">
    <property type="component" value="Unassembled WGS sequence"/>
</dbReference>
<dbReference type="AlphaFoldDB" id="A0A154PMT1"/>